<dbReference type="Proteomes" id="UP001595798">
    <property type="component" value="Unassembled WGS sequence"/>
</dbReference>
<evidence type="ECO:0000259" key="7">
    <source>
        <dbReference type="Pfam" id="PF04138"/>
    </source>
</evidence>
<proteinExistence type="inferred from homology"/>
<dbReference type="Pfam" id="PF04138">
    <property type="entry name" value="GtrA_DPMS_TM"/>
    <property type="match status" value="1"/>
</dbReference>
<keyword evidence="3 6" id="KW-0812">Transmembrane</keyword>
<sequence length="153" mass="16382">MTGPESAGSCQPRIANAAMQPDRRQWRSLAARPLRFLLSGGIATLVHWGVMALLVLSGFGALLATAIGASTGAITNYGLQYKVTFQSTRAHRIALPRYLITALVALVGNQLVFAGLHYGLAVPVTPAQAVTTATIAFLNYRLCERLVFHDQSC</sequence>
<keyword evidence="5 6" id="KW-0472">Membrane</keyword>
<evidence type="ECO:0000256" key="1">
    <source>
        <dbReference type="ARBA" id="ARBA00004141"/>
    </source>
</evidence>
<dbReference type="RefSeq" id="WP_379887539.1">
    <property type="nucleotide sequence ID" value="NZ_JBHSDI010000015.1"/>
</dbReference>
<feature type="transmembrane region" description="Helical" evidence="6">
    <location>
        <begin position="34"/>
        <end position="55"/>
    </location>
</feature>
<dbReference type="EMBL" id="JBHSDI010000015">
    <property type="protein sequence ID" value="MFC4259722.1"/>
    <property type="molecule type" value="Genomic_DNA"/>
</dbReference>
<evidence type="ECO:0000256" key="5">
    <source>
        <dbReference type="ARBA" id="ARBA00023136"/>
    </source>
</evidence>
<dbReference type="PANTHER" id="PTHR38459:SF1">
    <property type="entry name" value="PROPHAGE BACTOPRENOL-LINKED GLUCOSE TRANSLOCASE HOMOLOG"/>
    <property type="match status" value="1"/>
</dbReference>
<comment type="caution">
    <text evidence="8">The sequence shown here is derived from an EMBL/GenBank/DDBJ whole genome shotgun (WGS) entry which is preliminary data.</text>
</comment>
<evidence type="ECO:0000256" key="3">
    <source>
        <dbReference type="ARBA" id="ARBA00022692"/>
    </source>
</evidence>
<dbReference type="InterPro" id="IPR051401">
    <property type="entry name" value="GtrA_CellWall_Glycosyl"/>
</dbReference>
<accession>A0ABV8QH46</accession>
<feature type="transmembrane region" description="Helical" evidence="6">
    <location>
        <begin position="99"/>
        <end position="120"/>
    </location>
</feature>
<feature type="domain" description="GtrA/DPMS transmembrane" evidence="7">
    <location>
        <begin position="35"/>
        <end position="148"/>
    </location>
</feature>
<organism evidence="8 9">
    <name type="scientific">Marinobacter lacisalsi</name>
    <dbReference type="NCBI Taxonomy" id="475979"/>
    <lineage>
        <taxon>Bacteria</taxon>
        <taxon>Pseudomonadati</taxon>
        <taxon>Pseudomonadota</taxon>
        <taxon>Gammaproteobacteria</taxon>
        <taxon>Pseudomonadales</taxon>
        <taxon>Marinobacteraceae</taxon>
        <taxon>Marinobacter</taxon>
    </lineage>
</organism>
<dbReference type="PANTHER" id="PTHR38459">
    <property type="entry name" value="PROPHAGE BACTOPRENOL-LINKED GLUCOSE TRANSLOCASE HOMOLOG"/>
    <property type="match status" value="1"/>
</dbReference>
<reference evidence="9" key="1">
    <citation type="journal article" date="2019" name="Int. J. Syst. Evol. Microbiol.">
        <title>The Global Catalogue of Microorganisms (GCM) 10K type strain sequencing project: providing services to taxonomists for standard genome sequencing and annotation.</title>
        <authorList>
            <consortium name="The Broad Institute Genomics Platform"/>
            <consortium name="The Broad Institute Genome Sequencing Center for Infectious Disease"/>
            <person name="Wu L."/>
            <person name="Ma J."/>
        </authorList>
    </citation>
    <scope>NUCLEOTIDE SEQUENCE [LARGE SCALE GENOMIC DNA]</scope>
    <source>
        <strain evidence="9">CECT 7297</strain>
    </source>
</reference>
<dbReference type="InterPro" id="IPR007267">
    <property type="entry name" value="GtrA_DPMS_TM"/>
</dbReference>
<name>A0ABV8QH46_9GAMM</name>
<evidence type="ECO:0000313" key="8">
    <source>
        <dbReference type="EMBL" id="MFC4259722.1"/>
    </source>
</evidence>
<gene>
    <name evidence="8" type="ORF">ACFOZ5_11850</name>
</gene>
<keyword evidence="4 6" id="KW-1133">Transmembrane helix</keyword>
<protein>
    <submittedName>
        <fullName evidence="8">GtrA family protein</fullName>
    </submittedName>
</protein>
<comment type="subcellular location">
    <subcellularLocation>
        <location evidence="1">Membrane</location>
        <topology evidence="1">Multi-pass membrane protein</topology>
    </subcellularLocation>
</comment>
<evidence type="ECO:0000256" key="2">
    <source>
        <dbReference type="ARBA" id="ARBA00009399"/>
    </source>
</evidence>
<keyword evidence="9" id="KW-1185">Reference proteome</keyword>
<evidence type="ECO:0000256" key="6">
    <source>
        <dbReference type="SAM" id="Phobius"/>
    </source>
</evidence>
<evidence type="ECO:0000256" key="4">
    <source>
        <dbReference type="ARBA" id="ARBA00022989"/>
    </source>
</evidence>
<evidence type="ECO:0000313" key="9">
    <source>
        <dbReference type="Proteomes" id="UP001595798"/>
    </source>
</evidence>
<feature type="transmembrane region" description="Helical" evidence="6">
    <location>
        <begin position="61"/>
        <end position="79"/>
    </location>
</feature>
<comment type="similarity">
    <text evidence="2">Belongs to the GtrA family.</text>
</comment>